<comment type="similarity">
    <text evidence="1">Belongs to the low molecular weight phosphotyrosine protein phosphatase family.</text>
</comment>
<feature type="active site" description="Nucleophile" evidence="5">
    <location>
        <position position="11"/>
    </location>
</feature>
<dbReference type="KEGG" id="rbg:BG454_02645"/>
<dbReference type="Gene3D" id="3.40.50.2300">
    <property type="match status" value="1"/>
</dbReference>
<evidence type="ECO:0000259" key="6">
    <source>
        <dbReference type="SMART" id="SM00226"/>
    </source>
</evidence>
<feature type="active site" description="Proton donor" evidence="5">
    <location>
        <position position="125"/>
    </location>
</feature>
<evidence type="ECO:0000256" key="4">
    <source>
        <dbReference type="ARBA" id="ARBA00022912"/>
    </source>
</evidence>
<sequence length="151" mass="16659">MIQAKRVIFVCLGNICRSPTAHGVFRDKAAQAGLDIVTDSAGTGDWHIDSPPDRRATLAAQTRGYDISDLRARQFTALDFDQFDLILAMDRANKRTIEAQRPAGSTTPVLLFRELLGQHDSDVPDPYFDGSFDHVLDLIESGSDALLSRIK</sequence>
<feature type="domain" description="Phosphotyrosine protein phosphatase I" evidence="6">
    <location>
        <begin position="5"/>
        <end position="149"/>
    </location>
</feature>
<dbReference type="SUPFAM" id="SSF52788">
    <property type="entry name" value="Phosphotyrosine protein phosphatases I"/>
    <property type="match status" value="1"/>
</dbReference>
<evidence type="ECO:0000313" key="8">
    <source>
        <dbReference type="Proteomes" id="UP000228948"/>
    </source>
</evidence>
<dbReference type="OrthoDB" id="9784339at2"/>
<gene>
    <name evidence="7" type="ORF">BG454_02645</name>
</gene>
<dbReference type="RefSeq" id="WP_071479807.1">
    <property type="nucleotide sequence ID" value="NZ_CP024899.1"/>
</dbReference>
<dbReference type="GO" id="GO:0004725">
    <property type="term" value="F:protein tyrosine phosphatase activity"/>
    <property type="evidence" value="ECO:0007669"/>
    <property type="project" value="UniProtKB-EC"/>
</dbReference>
<dbReference type="InterPro" id="IPR036196">
    <property type="entry name" value="Ptyr_pPase_sf"/>
</dbReference>
<dbReference type="PANTHER" id="PTHR11717">
    <property type="entry name" value="LOW MOLECULAR WEIGHT PROTEIN TYROSINE PHOSPHATASE"/>
    <property type="match status" value="1"/>
</dbReference>
<dbReference type="Pfam" id="PF01451">
    <property type="entry name" value="LMWPc"/>
    <property type="match status" value="1"/>
</dbReference>
<keyword evidence="8" id="KW-1185">Reference proteome</keyword>
<protein>
    <recommendedName>
        <fullName evidence="2">protein-tyrosine-phosphatase</fullName>
        <ecNumber evidence="2">3.1.3.48</ecNumber>
    </recommendedName>
</protein>
<evidence type="ECO:0000313" key="7">
    <source>
        <dbReference type="EMBL" id="ATX64869.1"/>
    </source>
</evidence>
<dbReference type="STRING" id="441209.GCA_001870665_00695"/>
<keyword evidence="3" id="KW-0378">Hydrolase</keyword>
<organism evidence="7 8">
    <name type="scientific">Roseinatronobacter bogoriensis subsp. barguzinensis</name>
    <dbReference type="NCBI Taxonomy" id="441209"/>
    <lineage>
        <taxon>Bacteria</taxon>
        <taxon>Pseudomonadati</taxon>
        <taxon>Pseudomonadota</taxon>
        <taxon>Alphaproteobacteria</taxon>
        <taxon>Rhodobacterales</taxon>
        <taxon>Paracoccaceae</taxon>
        <taxon>Roseinatronobacter</taxon>
    </lineage>
</organism>
<keyword evidence="4" id="KW-0904">Protein phosphatase</keyword>
<dbReference type="PANTHER" id="PTHR11717:SF7">
    <property type="entry name" value="LOW MOLECULAR WEIGHT PHOSPHOTYROSINE PROTEIN PHOSPHATASE"/>
    <property type="match status" value="1"/>
</dbReference>
<dbReference type="InterPro" id="IPR023485">
    <property type="entry name" value="Ptyr_pPase"/>
</dbReference>
<name>A0A2K8K622_9RHOB</name>
<dbReference type="CDD" id="cd16343">
    <property type="entry name" value="LMWPTP"/>
    <property type="match status" value="1"/>
</dbReference>
<evidence type="ECO:0000256" key="3">
    <source>
        <dbReference type="ARBA" id="ARBA00022801"/>
    </source>
</evidence>
<evidence type="ECO:0000256" key="1">
    <source>
        <dbReference type="ARBA" id="ARBA00011063"/>
    </source>
</evidence>
<feature type="active site" evidence="5">
    <location>
        <position position="17"/>
    </location>
</feature>
<dbReference type="PRINTS" id="PR00719">
    <property type="entry name" value="LMWPTPASE"/>
</dbReference>
<dbReference type="Proteomes" id="UP000228948">
    <property type="component" value="Chromosome"/>
</dbReference>
<dbReference type="AlphaFoldDB" id="A0A2K8K622"/>
<evidence type="ECO:0000256" key="2">
    <source>
        <dbReference type="ARBA" id="ARBA00013064"/>
    </source>
</evidence>
<dbReference type="SMART" id="SM00226">
    <property type="entry name" value="LMWPc"/>
    <property type="match status" value="1"/>
</dbReference>
<accession>A0A2K8K622</accession>
<proteinExistence type="inferred from homology"/>
<dbReference type="EC" id="3.1.3.48" evidence="2"/>
<evidence type="ECO:0000256" key="5">
    <source>
        <dbReference type="PIRSR" id="PIRSR617867-1"/>
    </source>
</evidence>
<dbReference type="InterPro" id="IPR050438">
    <property type="entry name" value="LMW_PTPase"/>
</dbReference>
<dbReference type="InterPro" id="IPR017867">
    <property type="entry name" value="Tyr_phospatase_low_mol_wt"/>
</dbReference>
<reference evidence="7 8" key="1">
    <citation type="submission" date="2017-11" db="EMBL/GenBank/DDBJ databases">
        <title>Revised Sequence and Annotation of the Rhodobaca barguzinensis strain alga05 Genome.</title>
        <authorList>
            <person name="Kopejtka K."/>
            <person name="Tomasch J.M."/>
            <person name="Bunk B."/>
            <person name="Koblizek M."/>
        </authorList>
    </citation>
    <scope>NUCLEOTIDE SEQUENCE [LARGE SCALE GENOMIC DNA]</scope>
    <source>
        <strain evidence="8">alga05</strain>
    </source>
</reference>
<dbReference type="EMBL" id="CP024899">
    <property type="protein sequence ID" value="ATX64869.1"/>
    <property type="molecule type" value="Genomic_DNA"/>
</dbReference>